<comment type="caution">
    <text evidence="3">The sequence shown here is derived from an EMBL/GenBank/DDBJ whole genome shotgun (WGS) entry which is preliminary data.</text>
</comment>
<keyword evidence="4" id="KW-1185">Reference proteome</keyword>
<sequence>MPYVSTLAVVVCHCEWELKSGDGIEGEKTNGFSDKFDFGPVPSKVEVENAVSALQQVLSPAAFSQLIEDMFPSNWDKDVADQTVYPKGLAGDLNNPRILRPHGSERVYDAFHLLLTDSSVQRMVMSLSSDKAVWDAVLNNHVVRELKESLSADQLSYLGGSIASASSTVDACIAQPKTLDQGGGRNPPNTTENNSLRSSDENYDVVTTILRWILDITRANIMEFIEKITKLVNEVLRHPHPEGENCIPAATDLLEEKMRSSFLLSILVFIIVVLTRFHKA</sequence>
<accession>A0A835DRL6</accession>
<name>A0A835DRL6_TETSI</name>
<evidence type="ECO:0000313" key="4">
    <source>
        <dbReference type="Proteomes" id="UP000655225"/>
    </source>
</evidence>
<reference evidence="3 4" key="1">
    <citation type="submission" date="2020-04" db="EMBL/GenBank/DDBJ databases">
        <title>Plant Genome Project.</title>
        <authorList>
            <person name="Zhang R.-G."/>
        </authorList>
    </citation>
    <scope>NUCLEOTIDE SEQUENCE [LARGE SCALE GENOMIC DNA]</scope>
    <source>
        <strain evidence="3">YNK0</strain>
        <tissue evidence="3">Leaf</tissue>
    </source>
</reference>
<organism evidence="3 4">
    <name type="scientific">Tetracentron sinense</name>
    <name type="common">Spur-leaf</name>
    <dbReference type="NCBI Taxonomy" id="13715"/>
    <lineage>
        <taxon>Eukaryota</taxon>
        <taxon>Viridiplantae</taxon>
        <taxon>Streptophyta</taxon>
        <taxon>Embryophyta</taxon>
        <taxon>Tracheophyta</taxon>
        <taxon>Spermatophyta</taxon>
        <taxon>Magnoliopsida</taxon>
        <taxon>Trochodendrales</taxon>
        <taxon>Trochodendraceae</taxon>
        <taxon>Tetracentron</taxon>
    </lineage>
</organism>
<evidence type="ECO:0000256" key="1">
    <source>
        <dbReference type="SAM" id="MobiDB-lite"/>
    </source>
</evidence>
<dbReference type="PANTHER" id="PTHR33625">
    <property type="entry name" value="OS08G0179900 PROTEIN"/>
    <property type="match status" value="1"/>
</dbReference>
<feature type="compositionally biased region" description="Polar residues" evidence="1">
    <location>
        <begin position="187"/>
        <end position="197"/>
    </location>
</feature>
<proteinExistence type="predicted"/>
<dbReference type="OMA" id="MWVIENT"/>
<keyword evidence="2" id="KW-1133">Transmembrane helix</keyword>
<dbReference type="OrthoDB" id="737041at2759"/>
<dbReference type="AlphaFoldDB" id="A0A835DRL6"/>
<evidence type="ECO:0000313" key="3">
    <source>
        <dbReference type="EMBL" id="KAF8412968.1"/>
    </source>
</evidence>
<dbReference type="PANTHER" id="PTHR33625:SF3">
    <property type="entry name" value="OS04G0550700 PROTEIN"/>
    <property type="match status" value="1"/>
</dbReference>
<dbReference type="Proteomes" id="UP000655225">
    <property type="component" value="Unassembled WGS sequence"/>
</dbReference>
<dbReference type="EMBL" id="JABCRI010000001">
    <property type="protein sequence ID" value="KAF8412968.1"/>
    <property type="molecule type" value="Genomic_DNA"/>
</dbReference>
<feature type="transmembrane region" description="Helical" evidence="2">
    <location>
        <begin position="260"/>
        <end position="277"/>
    </location>
</feature>
<gene>
    <name evidence="3" type="ORF">HHK36_000940</name>
</gene>
<evidence type="ECO:0000256" key="2">
    <source>
        <dbReference type="SAM" id="Phobius"/>
    </source>
</evidence>
<keyword evidence="2" id="KW-0472">Membrane</keyword>
<keyword evidence="2" id="KW-0812">Transmembrane</keyword>
<feature type="region of interest" description="Disordered" evidence="1">
    <location>
        <begin position="177"/>
        <end position="198"/>
    </location>
</feature>
<protein>
    <submittedName>
        <fullName evidence="3">Uncharacterized protein</fullName>
    </submittedName>
</protein>